<keyword evidence="3" id="KW-0812">Transmembrane</keyword>
<accession>A0ABV3L3P9</accession>
<proteinExistence type="predicted"/>
<evidence type="ECO:0000313" key="6">
    <source>
        <dbReference type="Proteomes" id="UP001553161"/>
    </source>
</evidence>
<reference evidence="5 6" key="1">
    <citation type="submission" date="2024-07" db="EMBL/GenBank/DDBJ databases">
        <authorList>
            <person name="Kang M."/>
        </authorList>
    </citation>
    <scope>NUCLEOTIDE SEQUENCE [LARGE SCALE GENOMIC DNA]</scope>
    <source>
        <strain evidence="5 6">DFM31</strain>
    </source>
</reference>
<gene>
    <name evidence="5" type="ORF">AB0T83_05175</name>
</gene>
<keyword evidence="1 3" id="KW-0472">Membrane</keyword>
<evidence type="ECO:0000313" key="5">
    <source>
        <dbReference type="EMBL" id="MEV8466177.1"/>
    </source>
</evidence>
<dbReference type="EMBL" id="JBFBVU010000004">
    <property type="protein sequence ID" value="MEV8466177.1"/>
    <property type="molecule type" value="Genomic_DNA"/>
</dbReference>
<evidence type="ECO:0000259" key="4">
    <source>
        <dbReference type="PROSITE" id="PS51123"/>
    </source>
</evidence>
<dbReference type="Pfam" id="PF00691">
    <property type="entry name" value="OmpA"/>
    <property type="match status" value="1"/>
</dbReference>
<keyword evidence="6" id="KW-1185">Reference proteome</keyword>
<feature type="transmembrane region" description="Helical" evidence="3">
    <location>
        <begin position="20"/>
        <end position="40"/>
    </location>
</feature>
<feature type="coiled-coil region" evidence="2">
    <location>
        <begin position="265"/>
        <end position="334"/>
    </location>
</feature>
<feature type="domain" description="OmpA-like" evidence="4">
    <location>
        <begin position="489"/>
        <end position="616"/>
    </location>
</feature>
<dbReference type="PANTHER" id="PTHR30329">
    <property type="entry name" value="STATOR ELEMENT OF FLAGELLAR MOTOR COMPLEX"/>
    <property type="match status" value="1"/>
</dbReference>
<dbReference type="Proteomes" id="UP001553161">
    <property type="component" value="Unassembled WGS sequence"/>
</dbReference>
<dbReference type="PROSITE" id="PS51123">
    <property type="entry name" value="OMPA_2"/>
    <property type="match status" value="1"/>
</dbReference>
<organism evidence="5 6">
    <name type="scientific">Meridianimarinicoccus marinus</name>
    <dbReference type="NCBI Taxonomy" id="3231483"/>
    <lineage>
        <taxon>Bacteria</taxon>
        <taxon>Pseudomonadati</taxon>
        <taxon>Pseudomonadota</taxon>
        <taxon>Alphaproteobacteria</taxon>
        <taxon>Rhodobacterales</taxon>
        <taxon>Paracoccaceae</taxon>
        <taxon>Meridianimarinicoccus</taxon>
    </lineage>
</organism>
<keyword evidence="3" id="KW-1133">Transmembrane helix</keyword>
<dbReference type="InterPro" id="IPR006665">
    <property type="entry name" value="OmpA-like"/>
</dbReference>
<dbReference type="NCBIfam" id="NF006542">
    <property type="entry name" value="PRK09039.1-1"/>
    <property type="match status" value="2"/>
</dbReference>
<feature type="coiled-coil region" evidence="2">
    <location>
        <begin position="384"/>
        <end position="411"/>
    </location>
</feature>
<dbReference type="PANTHER" id="PTHR30329:SF21">
    <property type="entry name" value="LIPOPROTEIN YIAD-RELATED"/>
    <property type="match status" value="1"/>
</dbReference>
<sequence length="616" mass="67152">MALSRRSGRRFEANIWPGFVDAMTALLLVLIFVLTIFMVVQSIQTETITGQESQLDRLSRELDQLAVALGTEQQRSFALEEDLAELGLELQEAETNEEFQARLIDTLSTEIERRNSVIAQARSAISDYEAQVAALLADRASDQQRIGDLEGEVDALDDRRDALELALAAARQEVDAGEEAARLAAARREALEALVADLRRETEDTAVQLELTEAQRAALAEDLAETQTALSEEEAARLAEVAAAEALRERLRNSDAELTAMTLSLEAQRKEAEETLTLLAAAREARDDLEAQLAAALLQGQENAGALDTAEAALEALRAELDRAGESQEDLRDKLAAALAARAVAEAGAEALLSETERQARLLAQARGQITEMEEVSTADQRRLALLNAQLTGLQDQLGNLQALLDDAEARDSAAQIQLENLGGRLNAALAQAATEAKRAKAEALRAAQLEAAERARVEAEKKELENYRSEFFGLLKDLLGDQEGVRVVGDRFVFSSEVLFASGSAVLSTEGRGEIAKIAQLLQDVAAIIPPEINWVIRVDGHTDNIPISGGSYQDNWELSQARALSVVRFMVDAFGFPPQRLAATGFGEYQPVDPRDTPEARARNRRIELKLTER</sequence>
<protein>
    <submittedName>
        <fullName evidence="5">Peptidoglycan -binding protein</fullName>
    </submittedName>
</protein>
<feature type="coiled-coil region" evidence="2">
    <location>
        <begin position="48"/>
        <end position="236"/>
    </location>
</feature>
<dbReference type="InterPro" id="IPR036737">
    <property type="entry name" value="OmpA-like_sf"/>
</dbReference>
<name>A0ABV3L3P9_9RHOB</name>
<dbReference type="RefSeq" id="WP_366191985.1">
    <property type="nucleotide sequence ID" value="NZ_JBFBVU010000004.1"/>
</dbReference>
<evidence type="ECO:0000256" key="2">
    <source>
        <dbReference type="SAM" id="Coils"/>
    </source>
</evidence>
<comment type="caution">
    <text evidence="5">The sequence shown here is derived from an EMBL/GenBank/DDBJ whole genome shotgun (WGS) entry which is preliminary data.</text>
</comment>
<dbReference type="CDD" id="cd07185">
    <property type="entry name" value="OmpA_C-like"/>
    <property type="match status" value="1"/>
</dbReference>
<dbReference type="SUPFAM" id="SSF103088">
    <property type="entry name" value="OmpA-like"/>
    <property type="match status" value="1"/>
</dbReference>
<evidence type="ECO:0000256" key="1">
    <source>
        <dbReference type="PROSITE-ProRule" id="PRU00473"/>
    </source>
</evidence>
<keyword evidence="2" id="KW-0175">Coiled coil</keyword>
<dbReference type="Gene3D" id="3.30.1330.60">
    <property type="entry name" value="OmpA-like domain"/>
    <property type="match status" value="1"/>
</dbReference>
<dbReference type="InterPro" id="IPR050330">
    <property type="entry name" value="Bact_OuterMem_StrucFunc"/>
</dbReference>
<evidence type="ECO:0000256" key="3">
    <source>
        <dbReference type="SAM" id="Phobius"/>
    </source>
</evidence>